<dbReference type="GO" id="GO:0016757">
    <property type="term" value="F:glycosyltransferase activity"/>
    <property type="evidence" value="ECO:0007669"/>
    <property type="project" value="UniProtKB-KW"/>
</dbReference>
<keyword evidence="9" id="KW-1185">Reference proteome</keyword>
<dbReference type="SUPFAM" id="SSF53448">
    <property type="entry name" value="Nucleotide-diphospho-sugar transferases"/>
    <property type="match status" value="1"/>
</dbReference>
<comment type="caution">
    <text evidence="8">The sequence shown here is derived from an EMBL/GenBank/DDBJ whole genome shotgun (WGS) entry which is preliminary data.</text>
</comment>
<dbReference type="Pfam" id="PF00535">
    <property type="entry name" value="Glycos_transf_2"/>
    <property type="match status" value="1"/>
</dbReference>
<dbReference type="EMBL" id="WXEX01000006">
    <property type="protein sequence ID" value="MZP43010.1"/>
    <property type="molecule type" value="Genomic_DNA"/>
</dbReference>
<feature type="domain" description="Glycosyltransferase 2-like" evidence="7">
    <location>
        <begin position="154"/>
        <end position="246"/>
    </location>
</feature>
<evidence type="ECO:0000256" key="5">
    <source>
        <dbReference type="SAM" id="MobiDB-lite"/>
    </source>
</evidence>
<reference evidence="8 9" key="1">
    <citation type="submission" date="2020-01" db="EMBL/GenBank/DDBJ databases">
        <title>Whole genome sequence of Heliobacterium gestii DSM 11169.</title>
        <authorList>
            <person name="Kyndt J.A."/>
            <person name="Meyer T.E."/>
        </authorList>
    </citation>
    <scope>NUCLEOTIDE SEQUENCE [LARGE SCALE GENOMIC DNA]</scope>
    <source>
        <strain evidence="8 9">DSM 11169</strain>
    </source>
</reference>
<name>A0A845LDK5_HELGE</name>
<dbReference type="CDD" id="cd04186">
    <property type="entry name" value="GT_2_like_c"/>
    <property type="match status" value="1"/>
</dbReference>
<dbReference type="Proteomes" id="UP000471031">
    <property type="component" value="Unassembled WGS sequence"/>
</dbReference>
<dbReference type="AlphaFoldDB" id="A0A845LDK5"/>
<dbReference type="InterPro" id="IPR029044">
    <property type="entry name" value="Nucleotide-diphossugar_trans"/>
</dbReference>
<evidence type="ECO:0000256" key="1">
    <source>
        <dbReference type="ARBA" id="ARBA00004776"/>
    </source>
</evidence>
<dbReference type="Pfam" id="PF13632">
    <property type="entry name" value="Glyco_trans_2_3"/>
    <property type="match status" value="1"/>
</dbReference>
<sequence length="305" mass="35314">MLNWNRREDVREGLTRLQEQSYPYLEIIVVDNGSTDGSVEMIRAEFPQVRLIETGKNLGVEGYNYGFRAARGEYVLILDDDSFPAYDAIRRMVERFQADPQLGVVAFDVRSYSQFEAGQRQQPAMGEAAKKAQPPSSGEKTSGAAKPVGVDYYMSFNGAGAGVRRQVMEQAGYYPGEFFLYMNEMDMAFRIWDAGYRIEFFPDIIAYHKASPVNRQSWRAPFFYTRNLFWLVWKNQPLLRAWGLTLRLFYYCCYFSLEQSTMIYIKAAWAAAAGMTTILPLRKPVREEVAQKLRVPYRVNFTFYR</sequence>
<gene>
    <name evidence="8" type="ORF">GTO89_08175</name>
</gene>
<comment type="similarity">
    <text evidence="2">Belongs to the glycosyltransferase 2 family.</text>
</comment>
<dbReference type="PANTHER" id="PTHR43179">
    <property type="entry name" value="RHAMNOSYLTRANSFERASE WBBL"/>
    <property type="match status" value="1"/>
</dbReference>
<evidence type="ECO:0000313" key="8">
    <source>
        <dbReference type="EMBL" id="MZP43010.1"/>
    </source>
</evidence>
<dbReference type="InterPro" id="IPR001173">
    <property type="entry name" value="Glyco_trans_2-like"/>
</dbReference>
<keyword evidence="4 8" id="KW-0808">Transferase</keyword>
<keyword evidence="3" id="KW-0328">Glycosyltransferase</keyword>
<proteinExistence type="inferred from homology"/>
<evidence type="ECO:0000313" key="9">
    <source>
        <dbReference type="Proteomes" id="UP000471031"/>
    </source>
</evidence>
<organism evidence="8 9">
    <name type="scientific">Heliomicrobium gestii</name>
    <name type="common">Heliobacterium gestii</name>
    <dbReference type="NCBI Taxonomy" id="2699"/>
    <lineage>
        <taxon>Bacteria</taxon>
        <taxon>Bacillati</taxon>
        <taxon>Bacillota</taxon>
        <taxon>Clostridia</taxon>
        <taxon>Eubacteriales</taxon>
        <taxon>Heliobacteriaceae</taxon>
        <taxon>Heliomicrobium</taxon>
    </lineage>
</organism>
<dbReference type="Gene3D" id="3.90.550.10">
    <property type="entry name" value="Spore Coat Polysaccharide Biosynthesis Protein SpsA, Chain A"/>
    <property type="match status" value="1"/>
</dbReference>
<protein>
    <submittedName>
        <fullName evidence="8">Glycosyltransferase</fullName>
    </submittedName>
</protein>
<accession>A0A845LDK5</accession>
<evidence type="ECO:0000259" key="6">
    <source>
        <dbReference type="Pfam" id="PF00535"/>
    </source>
</evidence>
<evidence type="ECO:0000256" key="2">
    <source>
        <dbReference type="ARBA" id="ARBA00006739"/>
    </source>
</evidence>
<evidence type="ECO:0000259" key="7">
    <source>
        <dbReference type="Pfam" id="PF13632"/>
    </source>
</evidence>
<dbReference type="PANTHER" id="PTHR43179:SF12">
    <property type="entry name" value="GALACTOFURANOSYLTRANSFERASE GLFT2"/>
    <property type="match status" value="1"/>
</dbReference>
<evidence type="ECO:0000256" key="4">
    <source>
        <dbReference type="ARBA" id="ARBA00022679"/>
    </source>
</evidence>
<comment type="pathway">
    <text evidence="1">Cell wall biogenesis; cell wall polysaccharide biosynthesis.</text>
</comment>
<feature type="region of interest" description="Disordered" evidence="5">
    <location>
        <begin position="118"/>
        <end position="144"/>
    </location>
</feature>
<feature type="domain" description="Glycosyltransferase 2-like" evidence="6">
    <location>
        <begin position="4"/>
        <end position="123"/>
    </location>
</feature>
<evidence type="ECO:0000256" key="3">
    <source>
        <dbReference type="ARBA" id="ARBA00022676"/>
    </source>
</evidence>